<dbReference type="InterPro" id="IPR000924">
    <property type="entry name" value="Glu/Gln-tRNA-synth"/>
</dbReference>
<feature type="short sequence motif" description="'HIGH' region" evidence="8">
    <location>
        <begin position="17"/>
        <end position="27"/>
    </location>
</feature>
<feature type="domain" description="Aminoacyl-tRNA synthetase class I anticodon-binding" evidence="10">
    <location>
        <begin position="346"/>
        <end position="496"/>
    </location>
</feature>
<dbReference type="Pfam" id="PF00749">
    <property type="entry name" value="tRNA-synt_1c"/>
    <property type="match status" value="1"/>
</dbReference>
<dbReference type="InterPro" id="IPR014729">
    <property type="entry name" value="Rossmann-like_a/b/a_fold"/>
</dbReference>
<evidence type="ECO:0000313" key="11">
    <source>
        <dbReference type="EMBL" id="OAP86743.1"/>
    </source>
</evidence>
<dbReference type="AlphaFoldDB" id="A0A179B665"/>
<dbReference type="GO" id="GO:0006424">
    <property type="term" value="P:glutamyl-tRNA aminoacylation"/>
    <property type="evidence" value="ECO:0007669"/>
    <property type="project" value="UniProtKB-UniRule"/>
</dbReference>
<comment type="catalytic activity">
    <reaction evidence="8">
        <text>tRNA(Glu) + L-glutamate + ATP = L-glutamyl-tRNA(Glu) + AMP + diphosphate</text>
        <dbReference type="Rhea" id="RHEA:23540"/>
        <dbReference type="Rhea" id="RHEA-COMP:9663"/>
        <dbReference type="Rhea" id="RHEA-COMP:9680"/>
        <dbReference type="ChEBI" id="CHEBI:29985"/>
        <dbReference type="ChEBI" id="CHEBI:30616"/>
        <dbReference type="ChEBI" id="CHEBI:33019"/>
        <dbReference type="ChEBI" id="CHEBI:78442"/>
        <dbReference type="ChEBI" id="CHEBI:78520"/>
        <dbReference type="ChEBI" id="CHEBI:456215"/>
        <dbReference type="EC" id="6.1.1.17"/>
    </reaction>
</comment>
<dbReference type="Gene3D" id="1.10.8.70">
    <property type="entry name" value="Glutamate-tRNA synthetase, class I, anticodon-binding domain 1"/>
    <property type="match status" value="1"/>
</dbReference>
<dbReference type="Proteomes" id="UP000078368">
    <property type="component" value="Unassembled WGS sequence"/>
</dbReference>
<feature type="domain" description="Glutamyl/glutaminyl-tRNA synthetase class Ib catalytic" evidence="9">
    <location>
        <begin position="11"/>
        <end position="327"/>
    </location>
</feature>
<dbReference type="Gene3D" id="3.90.800.10">
    <property type="entry name" value="Glutamyl-tRNA Synthetase, Domain 3"/>
    <property type="match status" value="1"/>
</dbReference>
<dbReference type="PANTHER" id="PTHR43311:SF2">
    <property type="entry name" value="GLUTAMATE--TRNA LIGASE, MITOCHONDRIAL-RELATED"/>
    <property type="match status" value="1"/>
</dbReference>
<dbReference type="HAMAP" id="MF_00022">
    <property type="entry name" value="Glu_tRNA_synth_type1"/>
    <property type="match status" value="1"/>
</dbReference>
<dbReference type="Gene3D" id="3.40.50.620">
    <property type="entry name" value="HUPs"/>
    <property type="match status" value="1"/>
</dbReference>
<gene>
    <name evidence="8" type="primary">gltX</name>
    <name evidence="11" type="ORF">A4H34_06430</name>
</gene>
<keyword evidence="12" id="KW-1185">Reference proteome</keyword>
<evidence type="ECO:0000256" key="1">
    <source>
        <dbReference type="ARBA" id="ARBA00007894"/>
    </source>
</evidence>
<comment type="caution">
    <text evidence="11">The sequence shown here is derived from an EMBL/GenBank/DDBJ whole genome shotgun (WGS) entry which is preliminary data.</text>
</comment>
<keyword evidence="4 8" id="KW-0547">Nucleotide-binding</keyword>
<evidence type="ECO:0000259" key="10">
    <source>
        <dbReference type="Pfam" id="PF19269"/>
    </source>
</evidence>
<dbReference type="CDD" id="cd00808">
    <property type="entry name" value="GluRS_core"/>
    <property type="match status" value="1"/>
</dbReference>
<dbReference type="InterPro" id="IPR033910">
    <property type="entry name" value="GluRS_core"/>
</dbReference>
<protein>
    <recommendedName>
        <fullName evidence="8">Glutamate--tRNA ligase</fullName>
        <ecNumber evidence="8">6.1.1.17</ecNumber>
    </recommendedName>
    <alternativeName>
        <fullName evidence="8">Glutamyl-tRNA synthetase</fullName>
        <shortName evidence="8">GluRS</shortName>
    </alternativeName>
</protein>
<dbReference type="SMR" id="A0A179B665"/>
<dbReference type="GO" id="GO:0005829">
    <property type="term" value="C:cytosol"/>
    <property type="evidence" value="ECO:0007669"/>
    <property type="project" value="TreeGrafter"/>
</dbReference>
<comment type="subcellular location">
    <subcellularLocation>
        <location evidence="8">Cytoplasm</location>
    </subcellularLocation>
</comment>
<dbReference type="InterPro" id="IPR020061">
    <property type="entry name" value="Glu_tRNA_lig_a-bdl"/>
</dbReference>
<dbReference type="NCBIfam" id="TIGR00464">
    <property type="entry name" value="gltX_bact"/>
    <property type="match status" value="1"/>
</dbReference>
<keyword evidence="3 8" id="KW-0436">Ligase</keyword>
<dbReference type="InterPro" id="IPR004527">
    <property type="entry name" value="Glu-tRNA-ligase_bac/mito"/>
</dbReference>
<keyword evidence="7 8" id="KW-0030">Aminoacyl-tRNA synthetase</keyword>
<reference evidence="11 12" key="1">
    <citation type="submission" date="2016-04" db="EMBL/GenBank/DDBJ databases">
        <title>Peptidophaga gingivicola gen. nov., sp. nov., isolated from human subgingival plaque.</title>
        <authorList>
            <person name="Beall C.J."/>
            <person name="Mokrzan E.M."/>
            <person name="Griffen A.L."/>
            <person name="Leys E.J."/>
        </authorList>
    </citation>
    <scope>NUCLEOTIDE SEQUENCE [LARGE SCALE GENOMIC DNA]</scope>
    <source>
        <strain evidence="11 12">BA112</strain>
    </source>
</reference>
<dbReference type="Gene3D" id="1.10.10.350">
    <property type="match status" value="1"/>
</dbReference>
<sequence length="500" mass="54926">MAITNAAGSDIRVRFCPSPTGAPHVGMVRTCLFNYAYARHVGGTFVFRIEDTDAARDSEDSFDAIVDSLTWMGLEWDEGVGVGGPHGPYRQSERGEIYRDVAAKLLAGGYAYESFSTPEEVEERHRAAGRDPKLGYDGFDRGLTEEQKAAYRAEGRKPVIRMRMPDADVSFTDLVRGEIVFKAGSVPDYVIVRANGDPLYTLTNPVDDAMMEITDVLRGEDLLSSTPRQIVLYRALEELGVAKFTPRFGHLPYVMGEGNKKLSKRDPQSNLLLHRERGVIPEGLLNYLALLGWAISPDNDVFTKDEMVAAFEIDAVNPNPARFDEKKCTAINAEHIRRLDVADYASRLVPFLAREGIVGSDKYEGLTDAERRILDAAAPLAQTRMQLLGEAPDLLRFLFVGAEDVVYNEKAVAKLKDSAPAALAGAAEAVRSMESFKPEELKEALDAKLVEGLGIKPRLAFGPLFVAMTGTNVSIPVVDSMAILGKDEALARIERLLARL</sequence>
<evidence type="ECO:0000256" key="2">
    <source>
        <dbReference type="ARBA" id="ARBA00022490"/>
    </source>
</evidence>
<dbReference type="OrthoDB" id="9807503at2"/>
<evidence type="ECO:0000256" key="8">
    <source>
        <dbReference type="HAMAP-Rule" id="MF_00022"/>
    </source>
</evidence>
<dbReference type="FunFam" id="3.40.50.620:FF:000149">
    <property type="entry name" value="Glutamate--tRNA ligase"/>
    <property type="match status" value="1"/>
</dbReference>
<dbReference type="GO" id="GO:0008270">
    <property type="term" value="F:zinc ion binding"/>
    <property type="evidence" value="ECO:0007669"/>
    <property type="project" value="InterPro"/>
</dbReference>
<dbReference type="InterPro" id="IPR020058">
    <property type="entry name" value="Glu/Gln-tRNA-synth_Ib_cat-dom"/>
</dbReference>
<dbReference type="GO" id="GO:0005524">
    <property type="term" value="F:ATP binding"/>
    <property type="evidence" value="ECO:0007669"/>
    <property type="project" value="UniProtKB-UniRule"/>
</dbReference>
<proteinExistence type="inferred from homology"/>
<dbReference type="Gene3D" id="1.10.1160.10">
    <property type="entry name" value="Glutamyl-trna Synthetase, Domain 2"/>
    <property type="match status" value="1"/>
</dbReference>
<dbReference type="SUPFAM" id="SSF48163">
    <property type="entry name" value="An anticodon-binding domain of class I aminoacyl-tRNA synthetases"/>
    <property type="match status" value="1"/>
</dbReference>
<feature type="short sequence motif" description="'KMSKS' region" evidence="8">
    <location>
        <begin position="261"/>
        <end position="265"/>
    </location>
</feature>
<evidence type="ECO:0000256" key="5">
    <source>
        <dbReference type="ARBA" id="ARBA00022840"/>
    </source>
</evidence>
<dbReference type="EMBL" id="LVZK01000001">
    <property type="protein sequence ID" value="OAP86743.1"/>
    <property type="molecule type" value="Genomic_DNA"/>
</dbReference>
<dbReference type="GO" id="GO:0000049">
    <property type="term" value="F:tRNA binding"/>
    <property type="evidence" value="ECO:0007669"/>
    <property type="project" value="InterPro"/>
</dbReference>
<evidence type="ECO:0000259" key="9">
    <source>
        <dbReference type="Pfam" id="PF00749"/>
    </source>
</evidence>
<comment type="caution">
    <text evidence="8">Lacks conserved residue(s) required for the propagation of feature annotation.</text>
</comment>
<dbReference type="InterPro" id="IPR020751">
    <property type="entry name" value="aa-tRNA-synth_I_codon-bd_sub2"/>
</dbReference>
<dbReference type="STRING" id="1823756.A4H34_06430"/>
<dbReference type="PANTHER" id="PTHR43311">
    <property type="entry name" value="GLUTAMATE--TRNA LIGASE"/>
    <property type="match status" value="1"/>
</dbReference>
<dbReference type="RefSeq" id="WP_064231425.1">
    <property type="nucleotide sequence ID" value="NZ_LVZK01000001.1"/>
</dbReference>
<evidence type="ECO:0000256" key="7">
    <source>
        <dbReference type="ARBA" id="ARBA00023146"/>
    </source>
</evidence>
<name>A0A179B665_9ACTO</name>
<evidence type="ECO:0000256" key="4">
    <source>
        <dbReference type="ARBA" id="ARBA00022741"/>
    </source>
</evidence>
<comment type="similarity">
    <text evidence="1 8">Belongs to the class-I aminoacyl-tRNA synthetase family. Glutamate--tRNA ligase type 1 subfamily.</text>
</comment>
<keyword evidence="5 8" id="KW-0067">ATP-binding</keyword>
<accession>A0A179B665</accession>
<dbReference type="InterPro" id="IPR008925">
    <property type="entry name" value="aa_tRNA-synth_I_cd-bd_sf"/>
</dbReference>
<keyword evidence="2 8" id="KW-0963">Cytoplasm</keyword>
<keyword evidence="6 8" id="KW-0648">Protein biosynthesis</keyword>
<dbReference type="GO" id="GO:0004818">
    <property type="term" value="F:glutamate-tRNA ligase activity"/>
    <property type="evidence" value="ECO:0007669"/>
    <property type="project" value="UniProtKB-UniRule"/>
</dbReference>
<evidence type="ECO:0000313" key="12">
    <source>
        <dbReference type="Proteomes" id="UP000078368"/>
    </source>
</evidence>
<evidence type="ECO:0000256" key="3">
    <source>
        <dbReference type="ARBA" id="ARBA00022598"/>
    </source>
</evidence>
<evidence type="ECO:0000256" key="6">
    <source>
        <dbReference type="ARBA" id="ARBA00022917"/>
    </source>
</evidence>
<dbReference type="InterPro" id="IPR045462">
    <property type="entry name" value="aa-tRNA-synth_I_cd-bd"/>
</dbReference>
<organism evidence="11 12">
    <name type="scientific">Peptidiphaga gingivicola</name>
    <dbReference type="NCBI Taxonomy" id="2741497"/>
    <lineage>
        <taxon>Bacteria</taxon>
        <taxon>Bacillati</taxon>
        <taxon>Actinomycetota</taxon>
        <taxon>Actinomycetes</taxon>
        <taxon>Actinomycetales</taxon>
        <taxon>Actinomycetaceae</taxon>
        <taxon>Peptidiphaga</taxon>
    </lineage>
</organism>
<dbReference type="EC" id="6.1.1.17" evidence="8"/>
<comment type="subunit">
    <text evidence="8">Monomer.</text>
</comment>
<dbReference type="SUPFAM" id="SSF52374">
    <property type="entry name" value="Nucleotidylyl transferase"/>
    <property type="match status" value="1"/>
</dbReference>
<dbReference type="InterPro" id="IPR049940">
    <property type="entry name" value="GluQ/Sye"/>
</dbReference>
<dbReference type="Pfam" id="PF19269">
    <property type="entry name" value="Anticodon_2"/>
    <property type="match status" value="1"/>
</dbReference>
<dbReference type="InterPro" id="IPR020752">
    <property type="entry name" value="Glu-tRNA-synth_I_codon-bd_sub1"/>
</dbReference>
<comment type="function">
    <text evidence="8">Catalyzes the attachment of glutamate to tRNA(Glu) in a two-step reaction: glutamate is first activated by ATP to form Glu-AMP and then transferred to the acceptor end of tRNA(Glu).</text>
</comment>
<feature type="binding site" evidence="8">
    <location>
        <position position="264"/>
    </location>
    <ligand>
        <name>ATP</name>
        <dbReference type="ChEBI" id="CHEBI:30616"/>
    </ligand>
</feature>
<dbReference type="PRINTS" id="PR00987">
    <property type="entry name" value="TRNASYNTHGLU"/>
</dbReference>